<proteinExistence type="predicted"/>
<accession>A0A2P2PPZ1</accession>
<evidence type="ECO:0000313" key="1">
    <source>
        <dbReference type="EMBL" id="MBX56679.1"/>
    </source>
</evidence>
<dbReference type="AlphaFoldDB" id="A0A2P2PPZ1"/>
<name>A0A2P2PPZ1_RHIMU</name>
<protein>
    <submittedName>
        <fullName evidence="1">Uncharacterized protein</fullName>
    </submittedName>
</protein>
<dbReference type="EMBL" id="GGEC01076195">
    <property type="protein sequence ID" value="MBX56679.1"/>
    <property type="molecule type" value="Transcribed_RNA"/>
</dbReference>
<sequence>MQSSVAWLVIMRRQTMQFWKPRLQVHLMFTWKKQSFCGALGDQMAPLQSCNNLSYTCLRRL</sequence>
<organism evidence="1">
    <name type="scientific">Rhizophora mucronata</name>
    <name type="common">Asiatic mangrove</name>
    <dbReference type="NCBI Taxonomy" id="61149"/>
    <lineage>
        <taxon>Eukaryota</taxon>
        <taxon>Viridiplantae</taxon>
        <taxon>Streptophyta</taxon>
        <taxon>Embryophyta</taxon>
        <taxon>Tracheophyta</taxon>
        <taxon>Spermatophyta</taxon>
        <taxon>Magnoliopsida</taxon>
        <taxon>eudicotyledons</taxon>
        <taxon>Gunneridae</taxon>
        <taxon>Pentapetalae</taxon>
        <taxon>rosids</taxon>
        <taxon>fabids</taxon>
        <taxon>Malpighiales</taxon>
        <taxon>Rhizophoraceae</taxon>
        <taxon>Rhizophora</taxon>
    </lineage>
</organism>
<reference evidence="1" key="1">
    <citation type="submission" date="2018-02" db="EMBL/GenBank/DDBJ databases">
        <title>Rhizophora mucronata_Transcriptome.</title>
        <authorList>
            <person name="Meera S.P."/>
            <person name="Sreeshan A."/>
            <person name="Augustine A."/>
        </authorList>
    </citation>
    <scope>NUCLEOTIDE SEQUENCE</scope>
    <source>
        <tissue evidence="1">Leaf</tissue>
    </source>
</reference>